<organism evidence="2 3">
    <name type="scientific">Rangifer tarandus platyrhynchus</name>
    <name type="common">Svalbard reindeer</name>
    <dbReference type="NCBI Taxonomy" id="3082113"/>
    <lineage>
        <taxon>Eukaryota</taxon>
        <taxon>Metazoa</taxon>
        <taxon>Chordata</taxon>
        <taxon>Craniata</taxon>
        <taxon>Vertebrata</taxon>
        <taxon>Euteleostomi</taxon>
        <taxon>Mammalia</taxon>
        <taxon>Eutheria</taxon>
        <taxon>Laurasiatheria</taxon>
        <taxon>Artiodactyla</taxon>
        <taxon>Ruminantia</taxon>
        <taxon>Pecora</taxon>
        <taxon>Cervidae</taxon>
        <taxon>Odocoileinae</taxon>
        <taxon>Rangifer</taxon>
    </lineage>
</organism>
<feature type="region of interest" description="Disordered" evidence="1">
    <location>
        <begin position="81"/>
        <end position="145"/>
    </location>
</feature>
<reference evidence="2" key="1">
    <citation type="submission" date="2023-04" db="EMBL/GenBank/DDBJ databases">
        <authorList>
            <consortium name="ELIXIR-Norway"/>
        </authorList>
    </citation>
    <scope>NUCLEOTIDE SEQUENCE [LARGE SCALE GENOMIC DNA]</scope>
</reference>
<keyword evidence="3" id="KW-1185">Reference proteome</keyword>
<dbReference type="EMBL" id="OX459950">
    <property type="protein sequence ID" value="CAI9156230.1"/>
    <property type="molecule type" value="Genomic_DNA"/>
</dbReference>
<protein>
    <submittedName>
        <fullName evidence="2">Uncharacterized protein</fullName>
    </submittedName>
</protein>
<accession>A0ABN8Y5L3</accession>
<name>A0ABN8Y5L3_RANTA</name>
<sequence length="217" mass="22661">MEPQAATFSPDHLSIPVDARAARAQITPYARVASSGGNGPYPFLLSHAICGVLISSETLGVQAIPMQTHLGCCPQPQLHEWVRGQGPSPGGTEGEQTRGPSRECSSCCRRGGPATADKQGHSKAAGQNGAGGSPRERRLEGMDGRAGRLRGAAGVTERGLLGSAGPQGCPLLPLIKRELPWKELGSVEDSTWRNTGHVVAWTPKESPLPPALSHSAL</sequence>
<dbReference type="Proteomes" id="UP001176941">
    <property type="component" value="Chromosome 14"/>
</dbReference>
<evidence type="ECO:0000313" key="2">
    <source>
        <dbReference type="EMBL" id="CAI9156230.1"/>
    </source>
</evidence>
<feature type="compositionally biased region" description="Basic and acidic residues" evidence="1">
    <location>
        <begin position="134"/>
        <end position="145"/>
    </location>
</feature>
<proteinExistence type="predicted"/>
<gene>
    <name evidence="2" type="ORF">MRATA1EN1_LOCUS5192</name>
</gene>
<evidence type="ECO:0000313" key="3">
    <source>
        <dbReference type="Proteomes" id="UP001176941"/>
    </source>
</evidence>
<evidence type="ECO:0000256" key="1">
    <source>
        <dbReference type="SAM" id="MobiDB-lite"/>
    </source>
</evidence>